<feature type="region of interest" description="Disordered" evidence="2">
    <location>
        <begin position="161"/>
        <end position="275"/>
    </location>
</feature>
<feature type="domain" description="SH3" evidence="3">
    <location>
        <begin position="753"/>
        <end position="808"/>
    </location>
</feature>
<feature type="region of interest" description="Disordered" evidence="2">
    <location>
        <begin position="331"/>
        <end position="446"/>
    </location>
</feature>
<proteinExistence type="predicted"/>
<dbReference type="InterPro" id="IPR001452">
    <property type="entry name" value="SH3_domain"/>
</dbReference>
<accession>A0A3N2Q0I5</accession>
<dbReference type="SUPFAM" id="SSF50044">
    <property type="entry name" value="SH3-domain"/>
    <property type="match status" value="1"/>
</dbReference>
<evidence type="ECO:0000313" key="5">
    <source>
        <dbReference type="Proteomes" id="UP000272025"/>
    </source>
</evidence>
<evidence type="ECO:0000256" key="2">
    <source>
        <dbReference type="SAM" id="MobiDB-lite"/>
    </source>
</evidence>
<dbReference type="Pfam" id="PF14604">
    <property type="entry name" value="SH3_9"/>
    <property type="match status" value="1"/>
</dbReference>
<dbReference type="EMBL" id="ML119052">
    <property type="protein sequence ID" value="ROT40208.1"/>
    <property type="molecule type" value="Genomic_DNA"/>
</dbReference>
<feature type="compositionally biased region" description="Pro residues" evidence="2">
    <location>
        <begin position="206"/>
        <end position="219"/>
    </location>
</feature>
<dbReference type="InterPro" id="IPR036028">
    <property type="entry name" value="SH3-like_dom_sf"/>
</dbReference>
<dbReference type="Gene3D" id="2.30.30.40">
    <property type="entry name" value="SH3 Domains"/>
    <property type="match status" value="1"/>
</dbReference>
<feature type="compositionally biased region" description="Polar residues" evidence="2">
    <location>
        <begin position="167"/>
        <end position="177"/>
    </location>
</feature>
<evidence type="ECO:0000259" key="3">
    <source>
        <dbReference type="Pfam" id="PF14604"/>
    </source>
</evidence>
<evidence type="ECO:0000313" key="4">
    <source>
        <dbReference type="EMBL" id="ROT40208.1"/>
    </source>
</evidence>
<dbReference type="OrthoDB" id="5243589at2759"/>
<dbReference type="Proteomes" id="UP000272025">
    <property type="component" value="Unassembled WGS sequence"/>
</dbReference>
<evidence type="ECO:0000256" key="1">
    <source>
        <dbReference type="ARBA" id="ARBA00022443"/>
    </source>
</evidence>
<reference evidence="4 5" key="1">
    <citation type="journal article" date="2018" name="Mol. Ecol.">
        <title>The obligate alkalophilic soda-lake fungus Sodiomyces alkalinus has shifted to a protein diet.</title>
        <authorList>
            <person name="Grum-Grzhimaylo A.A."/>
            <person name="Falkoski D.L."/>
            <person name="van den Heuvel J."/>
            <person name="Valero-Jimenez C.A."/>
            <person name="Min B."/>
            <person name="Choi I.G."/>
            <person name="Lipzen A."/>
            <person name="Daum C.G."/>
            <person name="Aanen D.K."/>
            <person name="Tsang A."/>
            <person name="Henrissat B."/>
            <person name="Bilanenko E.N."/>
            <person name="de Vries R.P."/>
            <person name="van Kan J.A.L."/>
            <person name="Grigoriev I.V."/>
            <person name="Debets A.J.M."/>
        </authorList>
    </citation>
    <scope>NUCLEOTIDE SEQUENCE [LARGE SCALE GENOMIC DNA]</scope>
    <source>
        <strain evidence="4 5">F11</strain>
    </source>
</reference>
<feature type="compositionally biased region" description="Basic and acidic residues" evidence="2">
    <location>
        <begin position="228"/>
        <end position="245"/>
    </location>
</feature>
<feature type="compositionally biased region" description="Low complexity" evidence="2">
    <location>
        <begin position="367"/>
        <end position="379"/>
    </location>
</feature>
<dbReference type="GeneID" id="39577514"/>
<dbReference type="STRING" id="1314773.A0A3N2Q0I5"/>
<dbReference type="RefSeq" id="XP_028468014.1">
    <property type="nucleotide sequence ID" value="XM_028609036.1"/>
</dbReference>
<organism evidence="4 5">
    <name type="scientific">Sodiomyces alkalinus (strain CBS 110278 / VKM F-3762 / F11)</name>
    <name type="common">Alkaliphilic filamentous fungus</name>
    <dbReference type="NCBI Taxonomy" id="1314773"/>
    <lineage>
        <taxon>Eukaryota</taxon>
        <taxon>Fungi</taxon>
        <taxon>Dikarya</taxon>
        <taxon>Ascomycota</taxon>
        <taxon>Pezizomycotina</taxon>
        <taxon>Sordariomycetes</taxon>
        <taxon>Hypocreomycetidae</taxon>
        <taxon>Glomerellales</taxon>
        <taxon>Plectosphaerellaceae</taxon>
        <taxon>Sodiomyces</taxon>
    </lineage>
</organism>
<protein>
    <recommendedName>
        <fullName evidence="3">SH3 domain-containing protein</fullName>
    </recommendedName>
</protein>
<name>A0A3N2Q0I5_SODAK</name>
<dbReference type="AlphaFoldDB" id="A0A3N2Q0I5"/>
<gene>
    <name evidence="4" type="ORF">SODALDRAFT_306264</name>
</gene>
<keyword evidence="5" id="KW-1185">Reference proteome</keyword>
<keyword evidence="1" id="KW-0728">SH3 domain</keyword>
<sequence length="845" mass="93904">MEVVNDLVLAPFKDIVQQGSIARDNANAGDNEDMLSESQKLIRGAERILKLVEPMSTRLWEVYGHNFIDALKENDDIASYRSQLNGLLWDFEDFIESDDFDHAKYIELQVLCKTAGLDIAEILKRMKLQPVVRDHYPISDEPQSPASASTVRPLFSHPDFGGGLNIYTPQQGRSPSQLELVPSPFEPDPCPDEITQDDASTSPEISPSPIPPPPPPPAADPWDLKSAPPHDLEGDVAERSLERRSPMPPSPSDSSLDPMSPPGLEPERRATFPVSPRRLDVGVDYLCDEQQRLQIVGSPEMCTTPPDGSRQVMPFEPGPYAGRSRSYTLGIDPGAQRRVPPPRMSATILPSRQNRPYSIAESDHSNSSRQRSGGSMQSSVFDETRNEPEGSASPAMMDHPAAARSFPENPDSITGAGGNREAGGSREDYLRPVGRTPTIPPNFPPGVEDGIEAVPIHNDRDGLIPVNEDPSAPAALAVARPIRQLDFRDCTIGSKSSFYLYKGFCEGAKSVMRGEAGVRRSKRPGMAGSQPVARCLFCMYDLDYHKVEMDLKGDVQGGHTLQGISYRMRFLRKSHISTKRNDEFLYGCIFCVHSNRTLDVCDATVFFSAKQLFKHLARHPRPLPEVPGITVVDEHSVPAELTNNFDLHFKRAPVPSPLEHRRDEVAQLPTATVTKTVKKMYGMRRLSDQTPVHELAEGARISGVEFPAKYRGEWVTAWHDGEQASVPFDIVRLDPPPMSEIRMGAMSHATATARWKFAPKSKEEGEEWLKFEKGEEITNISWLHADHWCWSGTNSKGKWGIFPQAFIEPNTVKEPTRSNQPGRTSEERRRTKLLSHISILKGSAR</sequence>
<feature type="region of interest" description="Disordered" evidence="2">
    <location>
        <begin position="812"/>
        <end position="831"/>
    </location>
</feature>